<dbReference type="RefSeq" id="WP_225675286.1">
    <property type="nucleotide sequence ID" value="NZ_JAEDAH010000070.1"/>
</dbReference>
<keyword evidence="3" id="KW-1185">Reference proteome</keyword>
<comment type="caution">
    <text evidence="2">The sequence shown here is derived from an EMBL/GenBank/DDBJ whole genome shotgun (WGS) entry which is preliminary data.</text>
</comment>
<keyword evidence="1" id="KW-0472">Membrane</keyword>
<feature type="transmembrane region" description="Helical" evidence="1">
    <location>
        <begin position="214"/>
        <end position="241"/>
    </location>
</feature>
<dbReference type="Proteomes" id="UP000714380">
    <property type="component" value="Unassembled WGS sequence"/>
</dbReference>
<evidence type="ECO:0000313" key="3">
    <source>
        <dbReference type="Proteomes" id="UP000714380"/>
    </source>
</evidence>
<evidence type="ECO:0008006" key="4">
    <source>
        <dbReference type="Google" id="ProtNLM"/>
    </source>
</evidence>
<gene>
    <name evidence="2" type="ORF">I9W95_12205</name>
</gene>
<name>A0ABS7ZRU1_9GAMM</name>
<protein>
    <recommendedName>
        <fullName evidence="4">DUF3482 domain-containing protein</fullName>
    </recommendedName>
</protein>
<dbReference type="EMBL" id="JAEDAH010000070">
    <property type="protein sequence ID" value="MCA6064371.1"/>
    <property type="molecule type" value="Genomic_DNA"/>
</dbReference>
<evidence type="ECO:0000313" key="2">
    <source>
        <dbReference type="EMBL" id="MCA6064371.1"/>
    </source>
</evidence>
<feature type="transmembrane region" description="Helical" evidence="1">
    <location>
        <begin position="176"/>
        <end position="194"/>
    </location>
</feature>
<reference evidence="2 3" key="1">
    <citation type="submission" date="2020-12" db="EMBL/GenBank/DDBJ databases">
        <title>Novel Thalassolituus-related marine hydrocarbonoclastic bacteria mediated algae-derived hydrocarbons mineralization in twilight zone of the northern South China Sea.</title>
        <authorList>
            <person name="Dong C."/>
        </authorList>
    </citation>
    <scope>NUCLEOTIDE SEQUENCE [LARGE SCALE GENOMIC DNA]</scope>
    <source>
        <strain evidence="2 3">IMCC1826</strain>
    </source>
</reference>
<organism evidence="2 3">
    <name type="scientific">Thalassolituus marinus</name>
    <dbReference type="NCBI Taxonomy" id="671053"/>
    <lineage>
        <taxon>Bacteria</taxon>
        <taxon>Pseudomonadati</taxon>
        <taxon>Pseudomonadota</taxon>
        <taxon>Gammaproteobacteria</taxon>
        <taxon>Oceanospirillales</taxon>
        <taxon>Oceanospirillaceae</taxon>
        <taxon>Thalassolituus</taxon>
    </lineage>
</organism>
<keyword evidence="1" id="KW-0812">Transmembrane</keyword>
<evidence type="ECO:0000256" key="1">
    <source>
        <dbReference type="SAM" id="Phobius"/>
    </source>
</evidence>
<accession>A0ABS7ZRU1</accession>
<keyword evidence="1" id="KW-1133">Transmembrane helix</keyword>
<proteinExistence type="predicted"/>
<sequence>MRQTPGSNPSDSASGYTQQLTALIEEHFALAEQRVDTVYQLHFASVRQVSARHWRHRTDIPQDLLLLPRSLAAIVLRKQYSQRLSGKQQALQQILRDDLLDLKGLDERIQAYCDEVLMRHQLHEENLIPLSETQKHDYENYVRHQLQRLHLPADGLREGLVAVTLMLTGRMLGDKALLSSAASIGGTLAGSAYISQQSWWGGVWAGWFGVPGWVTWAGVGGGIASLLLLSPLLAPGVEWAVNRLRARRLLLQTVHQARDQLLTPDNLITLGKLGLYLQLLPDLAQYLARLRGG</sequence>